<name>A0A5J4UGM3_9EUKA</name>
<dbReference type="Proteomes" id="UP000324800">
    <property type="component" value="Unassembled WGS sequence"/>
</dbReference>
<reference evidence="1 2" key="1">
    <citation type="submission" date="2019-03" db="EMBL/GenBank/DDBJ databases">
        <title>Single cell metagenomics reveals metabolic interactions within the superorganism composed of flagellate Streblomastix strix and complex community of Bacteroidetes bacteria on its surface.</title>
        <authorList>
            <person name="Treitli S.C."/>
            <person name="Kolisko M."/>
            <person name="Husnik F."/>
            <person name="Keeling P."/>
            <person name="Hampl V."/>
        </authorList>
    </citation>
    <scope>NUCLEOTIDE SEQUENCE [LARGE SCALE GENOMIC DNA]</scope>
    <source>
        <strain evidence="1">ST1C</strain>
    </source>
</reference>
<organism evidence="1 2">
    <name type="scientific">Streblomastix strix</name>
    <dbReference type="NCBI Taxonomy" id="222440"/>
    <lineage>
        <taxon>Eukaryota</taxon>
        <taxon>Metamonada</taxon>
        <taxon>Preaxostyla</taxon>
        <taxon>Oxymonadida</taxon>
        <taxon>Streblomastigidae</taxon>
        <taxon>Streblomastix</taxon>
    </lineage>
</organism>
<proteinExistence type="predicted"/>
<comment type="caution">
    <text evidence="1">The sequence shown here is derived from an EMBL/GenBank/DDBJ whole genome shotgun (WGS) entry which is preliminary data.</text>
</comment>
<dbReference type="AlphaFoldDB" id="A0A5J4UGM3"/>
<gene>
    <name evidence="1" type="ORF">EZS28_034525</name>
</gene>
<dbReference type="EMBL" id="SNRW01015869">
    <property type="protein sequence ID" value="KAA6369946.1"/>
    <property type="molecule type" value="Genomic_DNA"/>
</dbReference>
<sequence>MIESNDQLASFAPPLISGSIGCVTPLSSAQLEETSPPLRCTRYHQHLRVLGRMGLLFRDFRGSDPLIRPSSCCSIRILCHT</sequence>
<evidence type="ECO:0000313" key="2">
    <source>
        <dbReference type="Proteomes" id="UP000324800"/>
    </source>
</evidence>
<protein>
    <submittedName>
        <fullName evidence="1">Uncharacterized protein</fullName>
    </submittedName>
</protein>
<evidence type="ECO:0000313" key="1">
    <source>
        <dbReference type="EMBL" id="KAA6369946.1"/>
    </source>
</evidence>
<accession>A0A5J4UGM3</accession>